<organism evidence="3 4">
    <name type="scientific">Acanthaster planci</name>
    <name type="common">Crown-of-thorns starfish</name>
    <dbReference type="NCBI Taxonomy" id="133434"/>
    <lineage>
        <taxon>Eukaryota</taxon>
        <taxon>Metazoa</taxon>
        <taxon>Echinodermata</taxon>
        <taxon>Eleutherozoa</taxon>
        <taxon>Asterozoa</taxon>
        <taxon>Asteroidea</taxon>
        <taxon>Valvatacea</taxon>
        <taxon>Valvatida</taxon>
        <taxon>Acanthasteridae</taxon>
        <taxon>Acanthaster</taxon>
    </lineage>
</organism>
<feature type="domain" description="F5/8 type C" evidence="2">
    <location>
        <begin position="94"/>
        <end position="247"/>
    </location>
</feature>
<dbReference type="PROSITE" id="PS50022">
    <property type="entry name" value="FA58C_3"/>
    <property type="match status" value="1"/>
</dbReference>
<dbReference type="SUPFAM" id="SSF49785">
    <property type="entry name" value="Galactose-binding domain-like"/>
    <property type="match status" value="1"/>
</dbReference>
<keyword evidence="3" id="KW-1185">Reference proteome</keyword>
<dbReference type="AlphaFoldDB" id="A0A8B7ZBZ3"/>
<dbReference type="CDD" id="cd00057">
    <property type="entry name" value="FA58C"/>
    <property type="match status" value="1"/>
</dbReference>
<dbReference type="PANTHER" id="PTHR24543">
    <property type="entry name" value="MULTICOPPER OXIDASE-RELATED"/>
    <property type="match status" value="1"/>
</dbReference>
<dbReference type="KEGG" id="aplc:110985963"/>
<feature type="chain" id="PRO_5034204312" evidence="1">
    <location>
        <begin position="21"/>
        <end position="250"/>
    </location>
</feature>
<feature type="signal peptide" evidence="1">
    <location>
        <begin position="1"/>
        <end position="20"/>
    </location>
</feature>
<evidence type="ECO:0000259" key="2">
    <source>
        <dbReference type="PROSITE" id="PS50022"/>
    </source>
</evidence>
<dbReference type="Pfam" id="PF00754">
    <property type="entry name" value="F5_F8_type_C"/>
    <property type="match status" value="1"/>
</dbReference>
<sequence>MVNFVSIFALFVFLASRSQAMQCIIEQQLDPGTHRFRWLIRGEDPCQCTTIGMGGLVTDSALHSTKMTYYDTFLISSDKQEIQRWLTCPDVSGCSLEERLGMEDGLIPDDRITASSVRKNLANYAPQRARLGTQGWAGAWCYDDKSDSHPWIQVDFSSRVTVSGLVTQGRSDYEAWVTEYQVAYRDDKHALNHVTDAVGSPVKFPGNTDQNTHVATRLPKPLRTRLLRILPTGWHSYCCIRFDVIGCYQD</sequence>
<accession>A0A8B7ZBZ3</accession>
<dbReference type="InterPro" id="IPR000421">
    <property type="entry name" value="FA58C"/>
</dbReference>
<evidence type="ECO:0000313" key="4">
    <source>
        <dbReference type="RefSeq" id="XP_022103183.1"/>
    </source>
</evidence>
<dbReference type="SMART" id="SM00231">
    <property type="entry name" value="FA58C"/>
    <property type="match status" value="1"/>
</dbReference>
<dbReference type="OMA" id="PLEWSTH"/>
<dbReference type="Gene3D" id="2.60.120.260">
    <property type="entry name" value="Galactose-binding domain-like"/>
    <property type="match status" value="1"/>
</dbReference>
<proteinExistence type="predicted"/>
<dbReference type="RefSeq" id="XP_022103183.1">
    <property type="nucleotide sequence ID" value="XM_022247491.1"/>
</dbReference>
<name>A0A8B7ZBZ3_ACAPL</name>
<dbReference type="InterPro" id="IPR008979">
    <property type="entry name" value="Galactose-bd-like_sf"/>
</dbReference>
<reference evidence="4" key="1">
    <citation type="submission" date="2025-08" db="UniProtKB">
        <authorList>
            <consortium name="RefSeq"/>
        </authorList>
    </citation>
    <scope>IDENTIFICATION</scope>
</reference>
<dbReference type="Proteomes" id="UP000694845">
    <property type="component" value="Unplaced"/>
</dbReference>
<gene>
    <name evidence="4" type="primary">LOC110985963</name>
</gene>
<dbReference type="OrthoDB" id="2121828at2759"/>
<keyword evidence="1" id="KW-0732">Signal</keyword>
<evidence type="ECO:0000256" key="1">
    <source>
        <dbReference type="SAM" id="SignalP"/>
    </source>
</evidence>
<protein>
    <submittedName>
        <fullName evidence="4">Retinoschisin-like</fullName>
    </submittedName>
</protein>
<evidence type="ECO:0000313" key="3">
    <source>
        <dbReference type="Proteomes" id="UP000694845"/>
    </source>
</evidence>
<dbReference type="GeneID" id="110985963"/>